<evidence type="ECO:0000313" key="3">
    <source>
        <dbReference type="Proteomes" id="UP000548867"/>
    </source>
</evidence>
<protein>
    <recommendedName>
        <fullName evidence="4">ATPase</fullName>
    </recommendedName>
</protein>
<keyword evidence="3" id="KW-1185">Reference proteome</keyword>
<feature type="coiled-coil region" evidence="1">
    <location>
        <begin position="632"/>
        <end position="659"/>
    </location>
</feature>
<dbReference type="EMBL" id="JACIDX010000007">
    <property type="protein sequence ID" value="MBB3955184.1"/>
    <property type="molecule type" value="Genomic_DNA"/>
</dbReference>
<dbReference type="AlphaFoldDB" id="A0A7W6CER9"/>
<proteinExistence type="predicted"/>
<comment type="caution">
    <text evidence="2">The sequence shown here is derived from an EMBL/GenBank/DDBJ whole genome shotgun (WGS) entry which is preliminary data.</text>
</comment>
<evidence type="ECO:0000313" key="2">
    <source>
        <dbReference type="EMBL" id="MBB3955184.1"/>
    </source>
</evidence>
<evidence type="ECO:0000256" key="1">
    <source>
        <dbReference type="SAM" id="Coils"/>
    </source>
</evidence>
<dbReference type="Proteomes" id="UP000548867">
    <property type="component" value="Unassembled WGS sequence"/>
</dbReference>
<name>A0A7W6CER9_9SPHN</name>
<keyword evidence="1" id="KW-0175">Coiled coil</keyword>
<organism evidence="2 3">
    <name type="scientific">Novosphingobium sediminicola</name>
    <dbReference type="NCBI Taxonomy" id="563162"/>
    <lineage>
        <taxon>Bacteria</taxon>
        <taxon>Pseudomonadati</taxon>
        <taxon>Pseudomonadota</taxon>
        <taxon>Alphaproteobacteria</taxon>
        <taxon>Sphingomonadales</taxon>
        <taxon>Sphingomonadaceae</taxon>
        <taxon>Novosphingobium</taxon>
    </lineage>
</organism>
<evidence type="ECO:0008006" key="4">
    <source>
        <dbReference type="Google" id="ProtNLM"/>
    </source>
</evidence>
<reference evidence="2 3" key="1">
    <citation type="submission" date="2020-08" db="EMBL/GenBank/DDBJ databases">
        <title>Genomic Encyclopedia of Type Strains, Phase IV (KMG-IV): sequencing the most valuable type-strain genomes for metagenomic binning, comparative biology and taxonomic classification.</title>
        <authorList>
            <person name="Goeker M."/>
        </authorList>
    </citation>
    <scope>NUCLEOTIDE SEQUENCE [LARGE SCALE GENOMIC DNA]</scope>
    <source>
        <strain evidence="2 3">DSM 27057</strain>
    </source>
</reference>
<dbReference type="RefSeq" id="WP_183625264.1">
    <property type="nucleotide sequence ID" value="NZ_JACIDX010000007.1"/>
</dbReference>
<gene>
    <name evidence="2" type="ORF">GGR38_002136</name>
</gene>
<feature type="coiled-coil region" evidence="1">
    <location>
        <begin position="437"/>
        <end position="500"/>
    </location>
</feature>
<sequence>MASGTPIYSIEAQLSSEEEVNKGIPLDALTGGEEEAGWDEAYGNGAGPAPRRMPEWLPPVVALVLVAGWSALFAADQADAIAAARAPEAWSALALQWSPPVLLIALVYLIVQRSSRREAARFGDAAALLRRESEALEHRLTSLNRELSLAREFLAAQTRELDALGRTAVDRIGQSAGRIDSLVRDNAAQVDVIGTVSAAALANMEQLRVHLPVITNAAKDVTSNIGNAGRIAHAHLQDMVKGLERLQDFGQSSEQQVIALRERIESGLSALESRTQQLDGVITGRFEALEARSTGFALDLERHEAEAREALHLRAAAMGDEIAATRAQLDSDEAEALTSLRARLSALRDEAATIGRSLRENEAVALGDWQAATARLTNDLSRIDRELAQRHDAAIERAGKLGVMSEATSLRLAQAEARLEAVAAADVAVSGAMAQRLEGLERRLGETDRSLEKLTESSVRLLQLIESSAHHSRETLPPALTQSEEQLAGFEARIQALRGIVVEAGAQGEMLAQRMDQAQGVALGVGHALSAQDTAVGLLRDHLAQVESEAQRIASDAQGELGEAIRQLGGSVMQTLALIESDGAARVTALVDQLSSESGAALERAMRLKAGEISGQLEQAAAHALGISREAAHQLRDQLREVESVIDHLETRVAEARDKAEDRMDGDFSRRMAIITDTLQSKAVDITRALDSEVADTAWAAYLRGDRGIFTRRAVRLLDTGDARHVLGLYESDGAFQAHVNRYIHDFEAMLRHLLSTRDGHAISVTLLSSDMGKLYVALAQAIERLRA</sequence>
<accession>A0A7W6CER9</accession>